<protein>
    <recommendedName>
        <fullName evidence="5">YtkA-like domain-containing protein</fullName>
    </recommendedName>
</protein>
<reference evidence="4" key="1">
    <citation type="submission" date="2017-09" db="EMBL/GenBank/DDBJ databases">
        <title>Depth-based differentiation of microbial function through sediment-hosted aquifers and enrichment of novel symbionts in the deep terrestrial subsurface.</title>
        <authorList>
            <person name="Probst A.J."/>
            <person name="Ladd B."/>
            <person name="Jarett J.K."/>
            <person name="Geller-Mcgrath D.E."/>
            <person name="Sieber C.M.K."/>
            <person name="Emerson J.B."/>
            <person name="Anantharaman K."/>
            <person name="Thomas B.C."/>
            <person name="Malmstrom R."/>
            <person name="Stieglmeier M."/>
            <person name="Klingl A."/>
            <person name="Woyke T."/>
            <person name="Ryan C.M."/>
            <person name="Banfield J.F."/>
        </authorList>
    </citation>
    <scope>NUCLEOTIDE SEQUENCE [LARGE SCALE GENOMIC DNA]</scope>
</reference>
<keyword evidence="1" id="KW-0812">Transmembrane</keyword>
<keyword evidence="1" id="KW-0472">Membrane</keyword>
<sequence length="165" mass="17519">MRASFALCLSVAALLCAPAALSAHALGASFEKESGPYLIDIGYAPEEFSADRTALFEFELTEDGAPVPFDDVWVRITREEKTVFAGGIHNARFGGARMTYLFPKSGSYELSVRYERGLESVAEASFPLVVLPAEGGGTLRNLALAGIIGLLIGAAGSYALARRRG</sequence>
<evidence type="ECO:0000256" key="2">
    <source>
        <dbReference type="SAM" id="SignalP"/>
    </source>
</evidence>
<accession>A0A2H0U8Y4</accession>
<evidence type="ECO:0008006" key="5">
    <source>
        <dbReference type="Google" id="ProtNLM"/>
    </source>
</evidence>
<name>A0A2H0U8Y4_9BACT</name>
<evidence type="ECO:0000313" key="4">
    <source>
        <dbReference type="Proteomes" id="UP000231379"/>
    </source>
</evidence>
<feature type="chain" id="PRO_5013816395" description="YtkA-like domain-containing protein" evidence="2">
    <location>
        <begin position="26"/>
        <end position="165"/>
    </location>
</feature>
<keyword evidence="2" id="KW-0732">Signal</keyword>
<evidence type="ECO:0000256" key="1">
    <source>
        <dbReference type="SAM" id="Phobius"/>
    </source>
</evidence>
<feature type="signal peptide" evidence="2">
    <location>
        <begin position="1"/>
        <end position="25"/>
    </location>
</feature>
<evidence type="ECO:0000313" key="3">
    <source>
        <dbReference type="EMBL" id="PIR82859.1"/>
    </source>
</evidence>
<organism evidence="3 4">
    <name type="scientific">Candidatus Kaiserbacteria bacterium CG10_big_fil_rev_8_21_14_0_10_59_10</name>
    <dbReference type="NCBI Taxonomy" id="1974612"/>
    <lineage>
        <taxon>Bacteria</taxon>
        <taxon>Candidatus Kaiseribacteriota</taxon>
    </lineage>
</organism>
<feature type="transmembrane region" description="Helical" evidence="1">
    <location>
        <begin position="142"/>
        <end position="161"/>
    </location>
</feature>
<proteinExistence type="predicted"/>
<keyword evidence="1" id="KW-1133">Transmembrane helix</keyword>
<dbReference type="Proteomes" id="UP000231379">
    <property type="component" value="Unassembled WGS sequence"/>
</dbReference>
<comment type="caution">
    <text evidence="3">The sequence shown here is derived from an EMBL/GenBank/DDBJ whole genome shotgun (WGS) entry which is preliminary data.</text>
</comment>
<dbReference type="EMBL" id="PFBM01000002">
    <property type="protein sequence ID" value="PIR82859.1"/>
    <property type="molecule type" value="Genomic_DNA"/>
</dbReference>
<gene>
    <name evidence="3" type="ORF">COU20_00045</name>
</gene>
<dbReference type="AlphaFoldDB" id="A0A2H0U8Y4"/>